<name>A0ABP0ZPB0_9ASCO</name>
<evidence type="ECO:0000256" key="2">
    <source>
        <dbReference type="SAM" id="Phobius"/>
    </source>
</evidence>
<evidence type="ECO:0000313" key="3">
    <source>
        <dbReference type="EMBL" id="CAK9438961.1"/>
    </source>
</evidence>
<keyword evidence="2" id="KW-1133">Transmembrane helix</keyword>
<keyword evidence="2" id="KW-0472">Membrane</keyword>
<feature type="transmembrane region" description="Helical" evidence="2">
    <location>
        <begin position="9"/>
        <end position="31"/>
    </location>
</feature>
<dbReference type="EMBL" id="OZ022408">
    <property type="protein sequence ID" value="CAK9438961.1"/>
    <property type="molecule type" value="Genomic_DNA"/>
</dbReference>
<accession>A0ABP0ZPB0</accession>
<dbReference type="GeneID" id="92208381"/>
<proteinExistence type="predicted"/>
<evidence type="ECO:0000256" key="1">
    <source>
        <dbReference type="SAM" id="MobiDB-lite"/>
    </source>
</evidence>
<dbReference type="Proteomes" id="UP001497383">
    <property type="component" value="Chromosome 4"/>
</dbReference>
<feature type="region of interest" description="Disordered" evidence="1">
    <location>
        <begin position="173"/>
        <end position="207"/>
    </location>
</feature>
<evidence type="ECO:0000313" key="4">
    <source>
        <dbReference type="Proteomes" id="UP001497383"/>
    </source>
</evidence>
<protein>
    <recommendedName>
        <fullName evidence="5">CNH domain-containing protein</fullName>
    </recommendedName>
</protein>
<gene>
    <name evidence="3" type="ORF">LODBEIA_P31850</name>
</gene>
<keyword evidence="2" id="KW-0812">Transmembrane</keyword>
<organism evidence="3 4">
    <name type="scientific">Lodderomyces beijingensis</name>
    <dbReference type="NCBI Taxonomy" id="1775926"/>
    <lineage>
        <taxon>Eukaryota</taxon>
        <taxon>Fungi</taxon>
        <taxon>Dikarya</taxon>
        <taxon>Ascomycota</taxon>
        <taxon>Saccharomycotina</taxon>
        <taxon>Pichiomycetes</taxon>
        <taxon>Debaryomycetaceae</taxon>
        <taxon>Candida/Lodderomyces clade</taxon>
        <taxon>Lodderomyces</taxon>
    </lineage>
</organism>
<feature type="compositionally biased region" description="Pro residues" evidence="1">
    <location>
        <begin position="185"/>
        <end position="202"/>
    </location>
</feature>
<evidence type="ECO:0008006" key="5">
    <source>
        <dbReference type="Google" id="ProtNLM"/>
    </source>
</evidence>
<sequence length="577" mass="64949">MLRLGQQQIFLVEIILSLVFVVSVILIGITLKARQRAQSDELVEHERFNSIELKNNRPSDILKVCTNSKCAIVVTFELNHIITAWSPVDKRKHILSKDSWPIQHIAVSDDGIYIILVNFNKGRVYCFENFKFKWVESIPKITRDTKILESFFRVRTVPGYLTRKMMKRSSSSSLSSLSSHINGNFPPPAPQPAPHPASPLPNPFSQQSQIVEPSVKEDFVMVLKTELIIISCSDGAVKSEPLQPLTAAAKITTPRVNDKIVFRDEQGTLTVGVAVNNKFIFRNLPIKDVYIGNRMASAVAAAPVSAHRNRNLNPPTMVAVNFIGMIVLVQDLNAHLIDVSTGVLLRTFNIGHFKAGTFKVAHSEPTHCKFCGCVSVHSFSLIYQEEDTNMVIVHTFKIDNSRSKNSICLRVERDPREIRCLGFNSVSESQYWYENIKCWQASDVNTIIGLEKLPPPMSSPNTTTTTTTRTTDCLDNYGRLTSLRQRKKKSPAVKKDKYEGFIISLVDGKKETYPINIESPICSSAKYGFKSILINFGDSMKIFYQGTNKLIENELYYNPATNGANSLLFISKRRNRL</sequence>
<dbReference type="RefSeq" id="XP_066830123.1">
    <property type="nucleotide sequence ID" value="XM_066973267.1"/>
</dbReference>
<keyword evidence="4" id="KW-1185">Reference proteome</keyword>
<reference evidence="3 4" key="1">
    <citation type="submission" date="2024-03" db="EMBL/GenBank/DDBJ databases">
        <authorList>
            <person name="Brejova B."/>
        </authorList>
    </citation>
    <scope>NUCLEOTIDE SEQUENCE [LARGE SCALE GENOMIC DNA]</scope>
    <source>
        <strain evidence="3 4">CBS 14171</strain>
    </source>
</reference>